<keyword evidence="1" id="KW-1133">Transmembrane helix</keyword>
<proteinExistence type="predicted"/>
<keyword evidence="3" id="KW-1185">Reference proteome</keyword>
<name>A0A2V1JPG6_EUBRA</name>
<dbReference type="AlphaFoldDB" id="A0A2V1JPG6"/>
<feature type="transmembrane region" description="Helical" evidence="1">
    <location>
        <begin position="6"/>
        <end position="23"/>
    </location>
</feature>
<gene>
    <name evidence="2" type="ORF">LG34_08070</name>
</gene>
<evidence type="ECO:0008006" key="4">
    <source>
        <dbReference type="Google" id="ProtNLM"/>
    </source>
</evidence>
<sequence>MFLKLTGSVCVLVACVGFVREILRTGNLHRKMLESLIEMTELLAAEIRYERLPIQDALLQVQKKVRPEISIVLLHIVEQMKKGSGTEFVTIWEQAFREAQKDLFLKSEELDEVCRIGKHLGFLDQTQQEQHLKGCAKRLQRMQEQVQKELEEKKRIYRYLGMAAGIFVILVLV</sequence>
<dbReference type="RefSeq" id="WP_109215555.1">
    <property type="nucleotide sequence ID" value="NZ_CABMEW010000002.1"/>
</dbReference>
<dbReference type="Pfam" id="PF09548">
    <property type="entry name" value="Spore_III_AB"/>
    <property type="match status" value="1"/>
</dbReference>
<accession>A0A2V1JPG6</accession>
<dbReference type="OrthoDB" id="1779801at2"/>
<reference evidence="2 3" key="1">
    <citation type="submission" date="2014-09" db="EMBL/GenBank/DDBJ databases">
        <title>Butyrate-producing bacteria isolated from human gut.</title>
        <authorList>
            <person name="Zhang Q."/>
            <person name="Zhao L."/>
        </authorList>
    </citation>
    <scope>NUCLEOTIDE SEQUENCE [LARGE SCALE GENOMIC DNA]</scope>
    <source>
        <strain evidence="2 3">21</strain>
    </source>
</reference>
<protein>
    <recommendedName>
        <fullName evidence="4">Stage III sporulation protein SpoAB</fullName>
    </recommendedName>
</protein>
<evidence type="ECO:0000313" key="2">
    <source>
        <dbReference type="EMBL" id="PWE86762.1"/>
    </source>
</evidence>
<keyword evidence="1" id="KW-0472">Membrane</keyword>
<dbReference type="Proteomes" id="UP000245288">
    <property type="component" value="Unassembled WGS sequence"/>
</dbReference>
<dbReference type="InterPro" id="IPR014198">
    <property type="entry name" value="Spore_III_AB"/>
</dbReference>
<organism evidence="2 3">
    <name type="scientific">Eubacterium ramulus</name>
    <dbReference type="NCBI Taxonomy" id="39490"/>
    <lineage>
        <taxon>Bacteria</taxon>
        <taxon>Bacillati</taxon>
        <taxon>Bacillota</taxon>
        <taxon>Clostridia</taxon>
        <taxon>Eubacteriales</taxon>
        <taxon>Eubacteriaceae</taxon>
        <taxon>Eubacterium</taxon>
    </lineage>
</organism>
<feature type="transmembrane region" description="Helical" evidence="1">
    <location>
        <begin position="156"/>
        <end position="172"/>
    </location>
</feature>
<evidence type="ECO:0000256" key="1">
    <source>
        <dbReference type="SAM" id="Phobius"/>
    </source>
</evidence>
<comment type="caution">
    <text evidence="2">The sequence shown here is derived from an EMBL/GenBank/DDBJ whole genome shotgun (WGS) entry which is preliminary data.</text>
</comment>
<evidence type="ECO:0000313" key="3">
    <source>
        <dbReference type="Proteomes" id="UP000245288"/>
    </source>
</evidence>
<dbReference type="EMBL" id="JRFU01000086">
    <property type="protein sequence ID" value="PWE86762.1"/>
    <property type="molecule type" value="Genomic_DNA"/>
</dbReference>
<keyword evidence="1" id="KW-0812">Transmembrane</keyword>
<dbReference type="PROSITE" id="PS51257">
    <property type="entry name" value="PROKAR_LIPOPROTEIN"/>
    <property type="match status" value="1"/>
</dbReference>